<organism evidence="3 4">
    <name type="scientific">Skeletonema marinoi</name>
    <dbReference type="NCBI Taxonomy" id="267567"/>
    <lineage>
        <taxon>Eukaryota</taxon>
        <taxon>Sar</taxon>
        <taxon>Stramenopiles</taxon>
        <taxon>Ochrophyta</taxon>
        <taxon>Bacillariophyta</taxon>
        <taxon>Coscinodiscophyceae</taxon>
        <taxon>Thalassiosirophycidae</taxon>
        <taxon>Thalassiosirales</taxon>
        <taxon>Skeletonemataceae</taxon>
        <taxon>Skeletonema</taxon>
        <taxon>Skeletonema marinoi-dohrnii complex</taxon>
    </lineage>
</organism>
<evidence type="ECO:0000313" key="4">
    <source>
        <dbReference type="Proteomes" id="UP001224775"/>
    </source>
</evidence>
<reference evidence="3" key="1">
    <citation type="submission" date="2023-06" db="EMBL/GenBank/DDBJ databases">
        <title>Survivors Of The Sea: Transcriptome response of Skeletonema marinoi to long-term dormancy.</title>
        <authorList>
            <person name="Pinder M.I.M."/>
            <person name="Kourtchenko O."/>
            <person name="Robertson E.K."/>
            <person name="Larsson T."/>
            <person name="Maumus F."/>
            <person name="Osuna-Cruz C.M."/>
            <person name="Vancaester E."/>
            <person name="Stenow R."/>
            <person name="Vandepoele K."/>
            <person name="Ploug H."/>
            <person name="Bruchert V."/>
            <person name="Godhe A."/>
            <person name="Topel M."/>
        </authorList>
    </citation>
    <scope>NUCLEOTIDE SEQUENCE</scope>
    <source>
        <strain evidence="3">R05AC</strain>
    </source>
</reference>
<name>A0AAD8YCG8_9STRA</name>
<sequence length="103" mass="11426">MVIVNPTPRKTRRYKSTLTAVIVVSAVICIAWLIALSLISKSIGKDGSKTTTLRGQIQSVLVEQPKGTVNKQSAKYMLQSKLPTSSMVPHGRKTPPRHLFQRR</sequence>
<accession>A0AAD8YCG8</accession>
<gene>
    <name evidence="3" type="ORF">QTG54_005305</name>
</gene>
<evidence type="ECO:0000256" key="1">
    <source>
        <dbReference type="SAM" id="MobiDB-lite"/>
    </source>
</evidence>
<keyword evidence="2" id="KW-1133">Transmembrane helix</keyword>
<dbReference type="Proteomes" id="UP001224775">
    <property type="component" value="Unassembled WGS sequence"/>
</dbReference>
<protein>
    <submittedName>
        <fullName evidence="3">Uncharacterized protein</fullName>
    </submittedName>
</protein>
<keyword evidence="4" id="KW-1185">Reference proteome</keyword>
<keyword evidence="2" id="KW-0812">Transmembrane</keyword>
<evidence type="ECO:0000256" key="2">
    <source>
        <dbReference type="SAM" id="Phobius"/>
    </source>
</evidence>
<feature type="compositionally biased region" description="Basic residues" evidence="1">
    <location>
        <begin position="90"/>
        <end position="103"/>
    </location>
</feature>
<keyword evidence="2" id="KW-0472">Membrane</keyword>
<proteinExistence type="predicted"/>
<dbReference type="AlphaFoldDB" id="A0AAD8YCG8"/>
<feature type="region of interest" description="Disordered" evidence="1">
    <location>
        <begin position="80"/>
        <end position="103"/>
    </location>
</feature>
<comment type="caution">
    <text evidence="3">The sequence shown here is derived from an EMBL/GenBank/DDBJ whole genome shotgun (WGS) entry which is preliminary data.</text>
</comment>
<evidence type="ECO:0000313" key="3">
    <source>
        <dbReference type="EMBL" id="KAK1743708.1"/>
    </source>
</evidence>
<dbReference type="EMBL" id="JATAAI010000008">
    <property type="protein sequence ID" value="KAK1743708.1"/>
    <property type="molecule type" value="Genomic_DNA"/>
</dbReference>
<feature type="transmembrane region" description="Helical" evidence="2">
    <location>
        <begin position="20"/>
        <end position="39"/>
    </location>
</feature>